<reference evidence="9 10" key="1">
    <citation type="submission" date="2018-11" db="EMBL/GenBank/DDBJ databases">
        <title>Multidrug-resistant genes are associated with an 42-kb island TGI1 carrying a complex class 1 integron in a Trueperella pyogenes.</title>
        <authorList>
            <person name="Dong W."/>
        </authorList>
    </citation>
    <scope>NUCLEOTIDE SEQUENCE [LARGE SCALE GENOMIC DNA]</scope>
    <source>
        <strain evidence="9 10">TP4</strain>
    </source>
</reference>
<organism evidence="9 10">
    <name type="scientific">Trueperella pyogenes</name>
    <dbReference type="NCBI Taxonomy" id="1661"/>
    <lineage>
        <taxon>Bacteria</taxon>
        <taxon>Bacillati</taxon>
        <taxon>Actinomycetota</taxon>
        <taxon>Actinomycetes</taxon>
        <taxon>Actinomycetales</taxon>
        <taxon>Actinomycetaceae</taxon>
        <taxon>Trueperella</taxon>
    </lineage>
</organism>
<gene>
    <name evidence="9" type="ORF">EBQ10_01485</name>
</gene>
<evidence type="ECO:0000256" key="3">
    <source>
        <dbReference type="ARBA" id="ARBA00022490"/>
    </source>
</evidence>
<dbReference type="PANTHER" id="PTHR23402:SF1">
    <property type="entry name" value="PYROGLUTAMYL-PEPTIDASE I"/>
    <property type="match status" value="1"/>
</dbReference>
<proteinExistence type="inferred from homology"/>
<evidence type="ECO:0000256" key="8">
    <source>
        <dbReference type="ARBA" id="ARBA00031559"/>
    </source>
</evidence>
<evidence type="ECO:0000256" key="4">
    <source>
        <dbReference type="ARBA" id="ARBA00022670"/>
    </source>
</evidence>
<keyword evidence="5" id="KW-0378">Hydrolase</keyword>
<evidence type="ECO:0000313" key="9">
    <source>
        <dbReference type="EMBL" id="AZR06095.1"/>
    </source>
</evidence>
<dbReference type="RefSeq" id="WP_108725816.1">
    <property type="nucleotide sequence ID" value="NZ_CP029001.1"/>
</dbReference>
<dbReference type="GO" id="GO:0016920">
    <property type="term" value="F:pyroglutamyl-peptidase activity"/>
    <property type="evidence" value="ECO:0007669"/>
    <property type="project" value="InterPro"/>
</dbReference>
<evidence type="ECO:0000313" key="10">
    <source>
        <dbReference type="Proteomes" id="UP000275951"/>
    </source>
</evidence>
<evidence type="ECO:0000256" key="6">
    <source>
        <dbReference type="ARBA" id="ARBA00022807"/>
    </source>
</evidence>
<sequence length="185" mass="20075">MSILLTAFGPFGPNSYNPTEHIARLVEERWSHPAQLSVEILPVEYATARERVFALGPFDVHLALGLAADRDVPTLERFAMNRQEAAAPDNAGYVAAGESIDESAPLAFETTLPFRRLIEHANAAGYRVRESRTAGLYVCNTVMFSAIQTSQCAGFLHLPPAETFSVEDGAGLVELLLGELVANQC</sequence>
<dbReference type="Pfam" id="PF01470">
    <property type="entry name" value="Peptidase_C15"/>
    <property type="match status" value="1"/>
</dbReference>
<comment type="similarity">
    <text evidence="1">Belongs to the peptidase C15 family.</text>
</comment>
<dbReference type="InterPro" id="IPR016125">
    <property type="entry name" value="Peptidase_C15-like"/>
</dbReference>
<keyword evidence="6" id="KW-0788">Thiol protease</keyword>
<dbReference type="Gene3D" id="3.40.630.20">
    <property type="entry name" value="Peptidase C15, pyroglutamyl peptidase I-like"/>
    <property type="match status" value="1"/>
</dbReference>
<dbReference type="PRINTS" id="PR00706">
    <property type="entry name" value="PYROGLUPTASE"/>
</dbReference>
<protein>
    <recommendedName>
        <fullName evidence="2">Pyrrolidone-carboxylate peptidase</fullName>
    </recommendedName>
    <alternativeName>
        <fullName evidence="7">5-oxoprolyl-peptidase</fullName>
    </alternativeName>
    <alternativeName>
        <fullName evidence="8">Pyroglutamyl-peptidase I</fullName>
    </alternativeName>
</protein>
<dbReference type="GO" id="GO:0005829">
    <property type="term" value="C:cytosol"/>
    <property type="evidence" value="ECO:0007669"/>
    <property type="project" value="InterPro"/>
</dbReference>
<evidence type="ECO:0000256" key="1">
    <source>
        <dbReference type="ARBA" id="ARBA00006641"/>
    </source>
</evidence>
<dbReference type="InterPro" id="IPR036440">
    <property type="entry name" value="Peptidase_C15-like_sf"/>
</dbReference>
<keyword evidence="4" id="KW-0645">Protease</keyword>
<keyword evidence="3" id="KW-0963">Cytoplasm</keyword>
<dbReference type="PIRSF" id="PIRSF015592">
    <property type="entry name" value="Prld-crbxl_pptds"/>
    <property type="match status" value="1"/>
</dbReference>
<dbReference type="InterPro" id="IPR000816">
    <property type="entry name" value="Peptidase_C15"/>
</dbReference>
<name>A0A3Q9GEU0_9ACTO</name>
<dbReference type="EMBL" id="CP033905">
    <property type="protein sequence ID" value="AZR06095.1"/>
    <property type="molecule type" value="Genomic_DNA"/>
</dbReference>
<evidence type="ECO:0000256" key="2">
    <source>
        <dbReference type="ARBA" id="ARBA00019191"/>
    </source>
</evidence>
<dbReference type="SUPFAM" id="SSF53182">
    <property type="entry name" value="Pyrrolidone carboxyl peptidase (pyroglutamate aminopeptidase)"/>
    <property type="match status" value="1"/>
</dbReference>
<evidence type="ECO:0000256" key="7">
    <source>
        <dbReference type="ARBA" id="ARBA00030836"/>
    </source>
</evidence>
<evidence type="ECO:0000256" key="5">
    <source>
        <dbReference type="ARBA" id="ARBA00022801"/>
    </source>
</evidence>
<dbReference type="Proteomes" id="UP000275951">
    <property type="component" value="Chromosome"/>
</dbReference>
<dbReference type="GO" id="GO:0006508">
    <property type="term" value="P:proteolysis"/>
    <property type="evidence" value="ECO:0007669"/>
    <property type="project" value="UniProtKB-KW"/>
</dbReference>
<accession>A0A3Q9GEU0</accession>
<dbReference type="AlphaFoldDB" id="A0A3Q9GEU0"/>
<dbReference type="PANTHER" id="PTHR23402">
    <property type="entry name" value="PROTEASE FAMILY C15 PYROGLUTAMYL-PEPTIDASE I-RELATED"/>
    <property type="match status" value="1"/>
</dbReference>